<dbReference type="FunFam" id="1.10.510.10:FF:000462">
    <property type="entry name" value="Receptor tyrosine kinase"/>
    <property type="match status" value="1"/>
</dbReference>
<sequence length="252" mass="29100">VLVDTAGPEQGEEFLKEISLMKKLGSHKNIVNFLCCSTVKEPFMLVVEFLPKGDLLDYLRRNRSKQNDETGEQEDEMITPQDLLSFSYQIAAGMEYLSKKGFVHRDLAARNVLVADNKQVKVADFGLTRDLYEESAYQGHSNRKLPIKWMSPEAIYDQIFTTESDVWSYGVVLWEIATLGGAPYPTISTRDVFVMLRSGYRMEKPDICSDEVYTIMKHCWEDQPKKRPTFSDLRMKFEYMLEADNPYLDLSE</sequence>
<organism evidence="2 3">
    <name type="scientific">Nematostella vectensis</name>
    <name type="common">Starlet sea anemone</name>
    <dbReference type="NCBI Taxonomy" id="45351"/>
    <lineage>
        <taxon>Eukaryota</taxon>
        <taxon>Metazoa</taxon>
        <taxon>Cnidaria</taxon>
        <taxon>Anthozoa</taxon>
        <taxon>Hexacorallia</taxon>
        <taxon>Actiniaria</taxon>
        <taxon>Edwardsiidae</taxon>
        <taxon>Nematostella</taxon>
    </lineage>
</organism>
<dbReference type="InParanoid" id="A7SL46"/>
<feature type="domain" description="Protein kinase" evidence="1">
    <location>
        <begin position="1"/>
        <end position="248"/>
    </location>
</feature>
<feature type="non-terminal residue" evidence="2">
    <location>
        <position position="1"/>
    </location>
</feature>
<dbReference type="PANTHER" id="PTHR24416:SF583">
    <property type="entry name" value="RECEPTOR PROTEIN-TYROSINE KINASE"/>
    <property type="match status" value="1"/>
</dbReference>
<dbReference type="PRINTS" id="PR00109">
    <property type="entry name" value="TYRKINASE"/>
</dbReference>
<dbReference type="OMA" id="PRICASE"/>
<dbReference type="PROSITE" id="PS50011">
    <property type="entry name" value="PROTEIN_KINASE_DOM"/>
    <property type="match status" value="1"/>
</dbReference>
<dbReference type="InterPro" id="IPR000719">
    <property type="entry name" value="Prot_kinase_dom"/>
</dbReference>
<dbReference type="EMBL" id="DS469694">
    <property type="protein sequence ID" value="EDO35594.1"/>
    <property type="molecule type" value="Genomic_DNA"/>
</dbReference>
<feature type="non-terminal residue" evidence="2">
    <location>
        <position position="252"/>
    </location>
</feature>
<dbReference type="InterPro" id="IPR011009">
    <property type="entry name" value="Kinase-like_dom_sf"/>
</dbReference>
<dbReference type="InterPro" id="IPR001245">
    <property type="entry name" value="Ser-Thr/Tyr_kinase_cat_dom"/>
</dbReference>
<accession>A7SL46</accession>
<dbReference type="InterPro" id="IPR050122">
    <property type="entry name" value="RTK"/>
</dbReference>
<dbReference type="Pfam" id="PF07714">
    <property type="entry name" value="PK_Tyr_Ser-Thr"/>
    <property type="match status" value="1"/>
</dbReference>
<dbReference type="InterPro" id="IPR008266">
    <property type="entry name" value="Tyr_kinase_AS"/>
</dbReference>
<dbReference type="PROSITE" id="PS00109">
    <property type="entry name" value="PROTEIN_KINASE_TYR"/>
    <property type="match status" value="1"/>
</dbReference>
<proteinExistence type="predicted"/>
<dbReference type="SMART" id="SM00219">
    <property type="entry name" value="TyrKc"/>
    <property type="match status" value="1"/>
</dbReference>
<dbReference type="InterPro" id="IPR020635">
    <property type="entry name" value="Tyr_kinase_cat_dom"/>
</dbReference>
<dbReference type="Gene3D" id="1.10.510.10">
    <property type="entry name" value="Transferase(Phosphotransferase) domain 1"/>
    <property type="match status" value="1"/>
</dbReference>
<dbReference type="GO" id="GO:0005524">
    <property type="term" value="F:ATP binding"/>
    <property type="evidence" value="ECO:0007669"/>
    <property type="project" value="InterPro"/>
</dbReference>
<protein>
    <recommendedName>
        <fullName evidence="1">Protein kinase domain-containing protein</fullName>
    </recommendedName>
</protein>
<evidence type="ECO:0000259" key="1">
    <source>
        <dbReference type="PROSITE" id="PS50011"/>
    </source>
</evidence>
<dbReference type="GO" id="GO:0004714">
    <property type="term" value="F:transmembrane receptor protein tyrosine kinase activity"/>
    <property type="evidence" value="ECO:0000318"/>
    <property type="project" value="GO_Central"/>
</dbReference>
<name>A7SL46_NEMVE</name>
<dbReference type="FunFam" id="3.30.200.20:FF:001344">
    <property type="match status" value="1"/>
</dbReference>
<dbReference type="Gene3D" id="3.30.200.20">
    <property type="entry name" value="Phosphorylase Kinase, domain 1"/>
    <property type="match status" value="1"/>
</dbReference>
<dbReference type="PhylomeDB" id="A7SL46"/>
<dbReference type="eggNOG" id="KOG0200">
    <property type="taxonomic scope" value="Eukaryota"/>
</dbReference>
<dbReference type="GO" id="GO:0005886">
    <property type="term" value="C:plasma membrane"/>
    <property type="evidence" value="ECO:0000318"/>
    <property type="project" value="GO_Central"/>
</dbReference>
<gene>
    <name evidence="2" type="ORF">NEMVEDRAFT_v1g122252</name>
</gene>
<dbReference type="SUPFAM" id="SSF56112">
    <property type="entry name" value="Protein kinase-like (PK-like)"/>
    <property type="match status" value="1"/>
</dbReference>
<dbReference type="PIRSF" id="PIRSF000654">
    <property type="entry name" value="Integrin-linked_kinase"/>
    <property type="match status" value="1"/>
</dbReference>
<dbReference type="HOGENOM" id="CLU_000288_7_40_1"/>
<dbReference type="AlphaFoldDB" id="A7SL46"/>
<dbReference type="PANTHER" id="PTHR24416">
    <property type="entry name" value="TYROSINE-PROTEIN KINASE RECEPTOR"/>
    <property type="match status" value="1"/>
</dbReference>
<dbReference type="Proteomes" id="UP000001593">
    <property type="component" value="Unassembled WGS sequence"/>
</dbReference>
<evidence type="ECO:0000313" key="3">
    <source>
        <dbReference type="Proteomes" id="UP000001593"/>
    </source>
</evidence>
<dbReference type="STRING" id="45351.A7SL46"/>
<dbReference type="CDD" id="cd00192">
    <property type="entry name" value="PTKc"/>
    <property type="match status" value="1"/>
</dbReference>
<evidence type="ECO:0000313" key="2">
    <source>
        <dbReference type="EMBL" id="EDO35594.1"/>
    </source>
</evidence>
<keyword evidence="3" id="KW-1185">Reference proteome</keyword>
<reference evidence="2 3" key="1">
    <citation type="journal article" date="2007" name="Science">
        <title>Sea anemone genome reveals ancestral eumetazoan gene repertoire and genomic organization.</title>
        <authorList>
            <person name="Putnam N.H."/>
            <person name="Srivastava M."/>
            <person name="Hellsten U."/>
            <person name="Dirks B."/>
            <person name="Chapman J."/>
            <person name="Salamov A."/>
            <person name="Terry A."/>
            <person name="Shapiro H."/>
            <person name="Lindquist E."/>
            <person name="Kapitonov V.V."/>
            <person name="Jurka J."/>
            <person name="Genikhovich G."/>
            <person name="Grigoriev I.V."/>
            <person name="Lucas S.M."/>
            <person name="Steele R.E."/>
            <person name="Finnerty J.R."/>
            <person name="Technau U."/>
            <person name="Martindale M.Q."/>
            <person name="Rokhsar D.S."/>
        </authorList>
    </citation>
    <scope>NUCLEOTIDE SEQUENCE [LARGE SCALE GENOMIC DNA]</scope>
    <source>
        <strain evidence="3">CH2 X CH6</strain>
    </source>
</reference>
<dbReference type="GO" id="GO:0007169">
    <property type="term" value="P:cell surface receptor protein tyrosine kinase signaling pathway"/>
    <property type="evidence" value="ECO:0000318"/>
    <property type="project" value="GO_Central"/>
</dbReference>
<dbReference type="GO" id="GO:0043235">
    <property type="term" value="C:receptor complex"/>
    <property type="evidence" value="ECO:0000318"/>
    <property type="project" value="GO_Central"/>
</dbReference>